<feature type="domain" description="DUF6287" evidence="2">
    <location>
        <begin position="171"/>
        <end position="203"/>
    </location>
</feature>
<proteinExistence type="predicted"/>
<dbReference type="OrthoDB" id="2136578at2"/>
<evidence type="ECO:0000313" key="4">
    <source>
        <dbReference type="Proteomes" id="UP000094764"/>
    </source>
</evidence>
<protein>
    <recommendedName>
        <fullName evidence="2">DUF6287 domain-containing protein</fullName>
    </recommendedName>
</protein>
<dbReference type="EMBL" id="MIKB01000013">
    <property type="protein sequence ID" value="OEG16335.1"/>
    <property type="molecule type" value="Genomic_DNA"/>
</dbReference>
<dbReference type="PROSITE" id="PS51257">
    <property type="entry name" value="PROKAR_LIPOPROTEIN"/>
    <property type="match status" value="1"/>
</dbReference>
<evidence type="ECO:0000259" key="2">
    <source>
        <dbReference type="Pfam" id="PF19804"/>
    </source>
</evidence>
<organism evidence="3 4">
    <name type="scientific">Enterococcus quebecensis</name>
    <dbReference type="NCBI Taxonomy" id="903983"/>
    <lineage>
        <taxon>Bacteria</taxon>
        <taxon>Bacillati</taxon>
        <taxon>Bacillota</taxon>
        <taxon>Bacilli</taxon>
        <taxon>Lactobacillales</taxon>
        <taxon>Enterococcaceae</taxon>
        <taxon>Enterococcus</taxon>
    </lineage>
</organism>
<dbReference type="InterPro" id="IPR046254">
    <property type="entry name" value="DUF6287"/>
</dbReference>
<keyword evidence="4" id="KW-1185">Reference proteome</keyword>
<feature type="compositionally biased region" description="Low complexity" evidence="1">
    <location>
        <begin position="38"/>
        <end position="58"/>
    </location>
</feature>
<dbReference type="RefSeq" id="WP_069634789.1">
    <property type="nucleotide sequence ID" value="NZ_JXKZ01000015.1"/>
</dbReference>
<dbReference type="STRING" id="903983.BCR23_05450"/>
<dbReference type="AlphaFoldDB" id="A0A1E5GUI6"/>
<name>A0A1E5GUI6_9ENTE</name>
<evidence type="ECO:0000256" key="1">
    <source>
        <dbReference type="SAM" id="MobiDB-lite"/>
    </source>
</evidence>
<evidence type="ECO:0000313" key="3">
    <source>
        <dbReference type="EMBL" id="OEG16335.1"/>
    </source>
</evidence>
<gene>
    <name evidence="3" type="ORF">BCR23_05450</name>
</gene>
<reference evidence="4" key="1">
    <citation type="submission" date="2016-09" db="EMBL/GenBank/DDBJ databases">
        <authorList>
            <person name="Gulvik C.A."/>
        </authorList>
    </citation>
    <scope>NUCLEOTIDE SEQUENCE [LARGE SCALE GENOMIC DNA]</scope>
    <source>
        <strain evidence="4">LMG 26306</strain>
    </source>
</reference>
<dbReference type="Proteomes" id="UP000094764">
    <property type="component" value="Unassembled WGS sequence"/>
</dbReference>
<dbReference type="Pfam" id="PF19804">
    <property type="entry name" value="DUF6287"/>
    <property type="match status" value="1"/>
</dbReference>
<sequence>MKWKISGWILVVLLILVSCKSNKELSTQSTSTAKPIINNSTTSQSNESTQSSSSTEQNPYGLKAPNNVYTYLIVTNTKGNEYLKNNGYSAVLKTDTKNPNQSFILENSTLLPNINDAYGTQSYMYFWCSSEVKSVLANVQLDDAIIFFEANEDYLNQLENTPTSSTSIQEDLDIEAINNGDIASLVGTWQNGTGDTLVINADGTTNKNQTIHTIKDSDKTSKIPYASLSTGEMGGSTPIGFFKIGFENPDGDNSDTTKPRLILAQQGGAYPAENYYYRQ</sequence>
<accession>A0A1E5GUI6</accession>
<feature type="region of interest" description="Disordered" evidence="1">
    <location>
        <begin position="30"/>
        <end position="61"/>
    </location>
</feature>
<comment type="caution">
    <text evidence="3">The sequence shown here is derived from an EMBL/GenBank/DDBJ whole genome shotgun (WGS) entry which is preliminary data.</text>
</comment>